<comment type="caution">
    <text evidence="1">The sequence shown here is derived from an EMBL/GenBank/DDBJ whole genome shotgun (WGS) entry which is preliminary data.</text>
</comment>
<evidence type="ECO:0000313" key="1">
    <source>
        <dbReference type="EMBL" id="CCD14150.1"/>
    </source>
</evidence>
<dbReference type="AlphaFoldDB" id="F9WA94"/>
<proteinExistence type="predicted"/>
<gene>
    <name evidence="1" type="ORF">TCIL3000_0_48100</name>
</gene>
<protein>
    <submittedName>
        <fullName evidence="1">Uncharacterized protein</fullName>
    </submittedName>
</protein>
<sequence length="147" mass="16983">MKTRTAHINLLRLVPLPVVGCRFGILNLEDVKLHSFHFCSSRAFNKCIGTDSGVLRLSLNRSRCSKTTSRHLFALPLLPYDFNSNPNQHYHFKKLTPTRRLIKIYFLWSVWQVTSSCCFALSQKRQAPHGKPLYKLEETQAAAPRHF</sequence>
<reference evidence="1 2" key="2">
    <citation type="journal article" date="2012" name="Proc. Natl. Acad. Sci. U.S.A.">
        <title>Antigenic diversity is generated by distinct evolutionary mechanisms in African trypanosome species.</title>
        <authorList>
            <person name="Jackson A.P."/>
            <person name="Berry A."/>
            <person name="Aslett M."/>
            <person name="Allison H.C."/>
            <person name="Burton P."/>
            <person name="Vavrova-Anderson J."/>
            <person name="Brown R."/>
            <person name="Browne H."/>
            <person name="Corton N."/>
            <person name="Hauser H."/>
            <person name="Gamble J."/>
            <person name="Gilderthorp R."/>
            <person name="Marcello L."/>
            <person name="McQuillan J."/>
            <person name="Otto T.D."/>
            <person name="Quail M.A."/>
            <person name="Sanders M.J."/>
            <person name="van Tonder A."/>
            <person name="Ginger M.L."/>
            <person name="Field M.C."/>
            <person name="Barry J.D."/>
            <person name="Hertz-Fowler C."/>
            <person name="Berriman M."/>
        </authorList>
    </citation>
    <scope>NUCLEOTIDE SEQUENCE [LARGE SCALE GENOMIC DNA]</scope>
    <source>
        <strain evidence="1 2">IL3000</strain>
    </source>
</reference>
<keyword evidence="2" id="KW-1185">Reference proteome</keyword>
<dbReference type="EMBL" id="CAEQ01001407">
    <property type="protein sequence ID" value="CCD14150.1"/>
    <property type="molecule type" value="Genomic_DNA"/>
</dbReference>
<organism evidence="1 2">
    <name type="scientific">Trypanosoma congolense (strain IL3000)</name>
    <dbReference type="NCBI Taxonomy" id="1068625"/>
    <lineage>
        <taxon>Eukaryota</taxon>
        <taxon>Discoba</taxon>
        <taxon>Euglenozoa</taxon>
        <taxon>Kinetoplastea</taxon>
        <taxon>Metakinetoplastina</taxon>
        <taxon>Trypanosomatida</taxon>
        <taxon>Trypanosomatidae</taxon>
        <taxon>Trypanosoma</taxon>
        <taxon>Nannomonas</taxon>
    </lineage>
</organism>
<accession>F9WA94</accession>
<name>F9WA94_TRYCI</name>
<reference evidence="2" key="1">
    <citation type="submission" date="2011-07" db="EMBL/GenBank/DDBJ databases">
        <title>Divergent evolution of antigenic variation in African trypanosomes.</title>
        <authorList>
            <person name="Jackson A.P."/>
            <person name="Berry A."/>
            <person name="Allison H.C."/>
            <person name="Burton P."/>
            <person name="Anderson J."/>
            <person name="Aslett M."/>
            <person name="Brown R."/>
            <person name="Corton N."/>
            <person name="Harris D."/>
            <person name="Hauser H."/>
            <person name="Gamble J."/>
            <person name="Gilderthorp R."/>
            <person name="McQuillan J."/>
            <person name="Quail M.A."/>
            <person name="Sanders M."/>
            <person name="Van Tonder A."/>
            <person name="Ginger M.L."/>
            <person name="Donelson J.E."/>
            <person name="Field M.C."/>
            <person name="Barry J.D."/>
            <person name="Berriman M."/>
            <person name="Hertz-Fowler C."/>
        </authorList>
    </citation>
    <scope>NUCLEOTIDE SEQUENCE [LARGE SCALE GENOMIC DNA]</scope>
    <source>
        <strain evidence="2">IL3000</strain>
    </source>
</reference>
<evidence type="ECO:0000313" key="2">
    <source>
        <dbReference type="Proteomes" id="UP000000702"/>
    </source>
</evidence>
<dbReference type="Proteomes" id="UP000000702">
    <property type="component" value="Unassembled WGS sequence"/>
</dbReference>